<evidence type="ECO:0000256" key="1">
    <source>
        <dbReference type="SAM" id="MobiDB-lite"/>
    </source>
</evidence>
<comment type="caution">
    <text evidence="2">The sequence shown here is derived from an EMBL/GenBank/DDBJ whole genome shotgun (WGS) entry which is preliminary data.</text>
</comment>
<sequence length="312" mass="34776">MRVFKWSPTFTPTQESSIVPVWVSLPELPAHLIRKDVMFVIANIIGTPLQIDSSKLSKARVCVEIDLLKPMLQEVDLQICGETIVQKVEYEQVPLYARYANMWGTKAPNVIRKDKNYVQADVNVTGIDIGILETENNLHDDAPHEIVVHTGGAENFMQVTDSDIVINYADEDSCVFMEERKWLLGRNGLVTGLKAEVRWAGEAAGPARVRFTHSSLPPPTTTKTTPHTAAPRRRRRARHQFRRGAAAATAAGRSPENAPARRRQRTPPPCSPLDERPHAAARVPIGGLTRRECQVKVSENLVFRPKIATTSL</sequence>
<protein>
    <recommendedName>
        <fullName evidence="3">DUF4283 domain-containing protein</fullName>
    </recommendedName>
</protein>
<evidence type="ECO:0008006" key="3">
    <source>
        <dbReference type="Google" id="ProtNLM"/>
    </source>
</evidence>
<reference evidence="2" key="2">
    <citation type="journal article" date="2024" name="Plant">
        <title>Genomic evolution and insights into agronomic trait innovations of Sesamum species.</title>
        <authorList>
            <person name="Miao H."/>
            <person name="Wang L."/>
            <person name="Qu L."/>
            <person name="Liu H."/>
            <person name="Sun Y."/>
            <person name="Le M."/>
            <person name="Wang Q."/>
            <person name="Wei S."/>
            <person name="Zheng Y."/>
            <person name="Lin W."/>
            <person name="Duan Y."/>
            <person name="Cao H."/>
            <person name="Xiong S."/>
            <person name="Wang X."/>
            <person name="Wei L."/>
            <person name="Li C."/>
            <person name="Ma Q."/>
            <person name="Ju M."/>
            <person name="Zhao R."/>
            <person name="Li G."/>
            <person name="Mu C."/>
            <person name="Tian Q."/>
            <person name="Mei H."/>
            <person name="Zhang T."/>
            <person name="Gao T."/>
            <person name="Zhang H."/>
        </authorList>
    </citation>
    <scope>NUCLEOTIDE SEQUENCE</scope>
    <source>
        <strain evidence="2">G02</strain>
    </source>
</reference>
<organism evidence="2">
    <name type="scientific">Sesamum radiatum</name>
    <name type="common">Black benniseed</name>
    <dbReference type="NCBI Taxonomy" id="300843"/>
    <lineage>
        <taxon>Eukaryota</taxon>
        <taxon>Viridiplantae</taxon>
        <taxon>Streptophyta</taxon>
        <taxon>Embryophyta</taxon>
        <taxon>Tracheophyta</taxon>
        <taxon>Spermatophyta</taxon>
        <taxon>Magnoliopsida</taxon>
        <taxon>eudicotyledons</taxon>
        <taxon>Gunneridae</taxon>
        <taxon>Pentapetalae</taxon>
        <taxon>asterids</taxon>
        <taxon>lamiids</taxon>
        <taxon>Lamiales</taxon>
        <taxon>Pedaliaceae</taxon>
        <taxon>Sesamum</taxon>
    </lineage>
</organism>
<dbReference type="InterPro" id="IPR040256">
    <property type="entry name" value="At4g02000-like"/>
</dbReference>
<dbReference type="AlphaFoldDB" id="A0AAW2RH06"/>
<feature type="compositionally biased region" description="Low complexity" evidence="1">
    <location>
        <begin position="243"/>
        <end position="253"/>
    </location>
</feature>
<reference evidence="2" key="1">
    <citation type="submission" date="2020-06" db="EMBL/GenBank/DDBJ databases">
        <authorList>
            <person name="Li T."/>
            <person name="Hu X."/>
            <person name="Zhang T."/>
            <person name="Song X."/>
            <person name="Zhang H."/>
            <person name="Dai N."/>
            <person name="Sheng W."/>
            <person name="Hou X."/>
            <person name="Wei L."/>
        </authorList>
    </citation>
    <scope>NUCLEOTIDE SEQUENCE</scope>
    <source>
        <strain evidence="2">G02</strain>
        <tissue evidence="2">Leaf</tissue>
    </source>
</reference>
<evidence type="ECO:0000313" key="2">
    <source>
        <dbReference type="EMBL" id="KAL0379357.1"/>
    </source>
</evidence>
<gene>
    <name evidence="2" type="ORF">Sradi_3241200</name>
</gene>
<dbReference type="PANTHER" id="PTHR31286:SF179">
    <property type="entry name" value="RNASE H TYPE-1 DOMAIN-CONTAINING PROTEIN"/>
    <property type="match status" value="1"/>
</dbReference>
<name>A0AAW2RH06_SESRA</name>
<accession>A0AAW2RH06</accession>
<feature type="region of interest" description="Disordered" evidence="1">
    <location>
        <begin position="208"/>
        <end position="285"/>
    </location>
</feature>
<dbReference type="EMBL" id="JACGWJ010000013">
    <property type="protein sequence ID" value="KAL0379357.1"/>
    <property type="molecule type" value="Genomic_DNA"/>
</dbReference>
<feature type="compositionally biased region" description="Basic residues" evidence="1">
    <location>
        <begin position="230"/>
        <end position="242"/>
    </location>
</feature>
<proteinExistence type="predicted"/>
<dbReference type="PANTHER" id="PTHR31286">
    <property type="entry name" value="GLYCINE-RICH CELL WALL STRUCTURAL PROTEIN 1.8-LIKE"/>
    <property type="match status" value="1"/>
</dbReference>